<comment type="caution">
    <text evidence="7">The sequence shown here is derived from an EMBL/GenBank/DDBJ whole genome shotgun (WGS) entry which is preliminary data.</text>
</comment>
<dbReference type="AlphaFoldDB" id="A0A7K7WBH9"/>
<dbReference type="PANTHER" id="PTHR31548:SF3">
    <property type="entry name" value="CLARIN-3"/>
    <property type="match status" value="1"/>
</dbReference>
<gene>
    <name evidence="7" type="primary">Clrn3</name>
    <name evidence="7" type="ORF">NOTJUL_R07775</name>
</gene>
<dbReference type="EMBL" id="VZSV01000093">
    <property type="protein sequence ID" value="NXA50979.1"/>
    <property type="molecule type" value="Genomic_DNA"/>
</dbReference>
<sequence length="229" mass="25171">MPSRQKTLLFTCAFCTSVGSFALLCVVLATRSWVTSDIQFSGANSSVTVTLTVTYGLFQGVCEQTVAGGLQISESSFQVADTLENAETKATNVAIIVLLVLALLSSLLSAGFTGTNVVSNPYQTFLGPIGVYTWNVINGILTLLVLILFAVNIESNGLSVELAEICHAIPTTYMNSKNMYGYSYWIMLLIIFLNIATIIIIYFYDHARYYKKKEQERPIENAPKDVILF</sequence>
<dbReference type="GO" id="GO:0007605">
    <property type="term" value="P:sensory perception of sound"/>
    <property type="evidence" value="ECO:0007669"/>
    <property type="project" value="UniProtKB-ARBA"/>
</dbReference>
<dbReference type="InterPro" id="IPR026748">
    <property type="entry name" value="Clarin"/>
</dbReference>
<evidence type="ECO:0000256" key="3">
    <source>
        <dbReference type="ARBA" id="ARBA00022692"/>
    </source>
</evidence>
<protein>
    <submittedName>
        <fullName evidence="7">CLRN3 protein</fullName>
    </submittedName>
</protein>
<dbReference type="GO" id="GO:0016020">
    <property type="term" value="C:membrane"/>
    <property type="evidence" value="ECO:0007669"/>
    <property type="project" value="UniProtKB-SubCell"/>
</dbReference>
<keyword evidence="3 6" id="KW-0812">Transmembrane</keyword>
<evidence type="ECO:0000256" key="4">
    <source>
        <dbReference type="ARBA" id="ARBA00022989"/>
    </source>
</evidence>
<reference evidence="7 8" key="1">
    <citation type="submission" date="2019-09" db="EMBL/GenBank/DDBJ databases">
        <title>Bird 10,000 Genomes (B10K) Project - Family phase.</title>
        <authorList>
            <person name="Zhang G."/>
        </authorList>
    </citation>
    <scope>NUCLEOTIDE SEQUENCE [LARGE SCALE GENOMIC DNA]</scope>
    <source>
        <strain evidence="7">B10K-MSB-01</strain>
    </source>
</reference>
<evidence type="ECO:0000256" key="1">
    <source>
        <dbReference type="ARBA" id="ARBA00004141"/>
    </source>
</evidence>
<evidence type="ECO:0000256" key="6">
    <source>
        <dbReference type="SAM" id="Phobius"/>
    </source>
</evidence>
<feature type="transmembrane region" description="Helical" evidence="6">
    <location>
        <begin position="182"/>
        <end position="204"/>
    </location>
</feature>
<dbReference type="OrthoDB" id="9450082at2759"/>
<feature type="non-terminal residue" evidence="7">
    <location>
        <position position="1"/>
    </location>
</feature>
<dbReference type="Gene3D" id="1.20.140.150">
    <property type="match status" value="1"/>
</dbReference>
<keyword evidence="5 6" id="KW-0472">Membrane</keyword>
<comment type="similarity">
    <text evidence="2">Belongs to the clarin family.</text>
</comment>
<accession>A0A7K7WBH9</accession>
<evidence type="ECO:0000313" key="8">
    <source>
        <dbReference type="Proteomes" id="UP000531559"/>
    </source>
</evidence>
<keyword evidence="4 6" id="KW-1133">Transmembrane helix</keyword>
<dbReference type="Proteomes" id="UP000531559">
    <property type="component" value="Unassembled WGS sequence"/>
</dbReference>
<keyword evidence="8" id="KW-1185">Reference proteome</keyword>
<name>A0A7K7WBH9_9AVES</name>
<feature type="transmembrane region" description="Helical" evidence="6">
    <location>
        <begin position="125"/>
        <end position="151"/>
    </location>
</feature>
<dbReference type="PANTHER" id="PTHR31548">
    <property type="entry name" value="CLARIN"/>
    <property type="match status" value="1"/>
</dbReference>
<dbReference type="Pfam" id="PF25807">
    <property type="entry name" value="Clarin-2"/>
    <property type="match status" value="1"/>
</dbReference>
<organism evidence="7 8">
    <name type="scientific">Nothocercus julius</name>
    <dbReference type="NCBI Taxonomy" id="2585813"/>
    <lineage>
        <taxon>Eukaryota</taxon>
        <taxon>Metazoa</taxon>
        <taxon>Chordata</taxon>
        <taxon>Craniata</taxon>
        <taxon>Vertebrata</taxon>
        <taxon>Euteleostomi</taxon>
        <taxon>Archelosauria</taxon>
        <taxon>Archosauria</taxon>
        <taxon>Dinosauria</taxon>
        <taxon>Saurischia</taxon>
        <taxon>Theropoda</taxon>
        <taxon>Coelurosauria</taxon>
        <taxon>Aves</taxon>
        <taxon>Palaeognathae</taxon>
        <taxon>Tinamiformes</taxon>
        <taxon>Tinamidae</taxon>
        <taxon>Nothocercus</taxon>
    </lineage>
</organism>
<evidence type="ECO:0000256" key="5">
    <source>
        <dbReference type="ARBA" id="ARBA00023136"/>
    </source>
</evidence>
<feature type="transmembrane region" description="Helical" evidence="6">
    <location>
        <begin position="93"/>
        <end position="113"/>
    </location>
</feature>
<comment type="subcellular location">
    <subcellularLocation>
        <location evidence="1">Membrane</location>
        <topology evidence="1">Multi-pass membrane protein</topology>
    </subcellularLocation>
</comment>
<feature type="non-terminal residue" evidence="7">
    <location>
        <position position="229"/>
    </location>
</feature>
<proteinExistence type="inferred from homology"/>
<evidence type="ECO:0000313" key="7">
    <source>
        <dbReference type="EMBL" id="NXA50979.1"/>
    </source>
</evidence>
<evidence type="ECO:0000256" key="2">
    <source>
        <dbReference type="ARBA" id="ARBA00005787"/>
    </source>
</evidence>